<dbReference type="RefSeq" id="WP_143095762.1">
    <property type="nucleotide sequence ID" value="NZ_CP031252.1"/>
</dbReference>
<dbReference type="GeneID" id="93352593"/>
<gene>
    <name evidence="2" type="ORF">NCTC10660_01612</name>
</gene>
<keyword evidence="1" id="KW-0472">Membrane</keyword>
<feature type="transmembrane region" description="Helical" evidence="1">
    <location>
        <begin position="20"/>
        <end position="42"/>
    </location>
</feature>
<dbReference type="AlphaFoldDB" id="A0A378TYX5"/>
<evidence type="ECO:0000256" key="1">
    <source>
        <dbReference type="SAM" id="Phobius"/>
    </source>
</evidence>
<dbReference type="EMBL" id="UGQW01000002">
    <property type="protein sequence ID" value="STZ68106.1"/>
    <property type="molecule type" value="Genomic_DNA"/>
</dbReference>
<evidence type="ECO:0000313" key="3">
    <source>
        <dbReference type="Proteomes" id="UP000254927"/>
    </source>
</evidence>
<name>A0A378TYX5_NEIEL</name>
<keyword evidence="1" id="KW-0812">Transmembrane</keyword>
<accession>A0A378TYX5</accession>
<protein>
    <submittedName>
        <fullName evidence="2">Putative fimbrial assembly protein</fullName>
    </submittedName>
</protein>
<feature type="transmembrane region" description="Helical" evidence="1">
    <location>
        <begin position="54"/>
        <end position="76"/>
    </location>
</feature>
<evidence type="ECO:0000313" key="2">
    <source>
        <dbReference type="EMBL" id="STZ68106.1"/>
    </source>
</evidence>
<reference evidence="2 3" key="1">
    <citation type="submission" date="2018-06" db="EMBL/GenBank/DDBJ databases">
        <authorList>
            <consortium name="Pathogen Informatics"/>
            <person name="Doyle S."/>
        </authorList>
    </citation>
    <scope>NUCLEOTIDE SEQUENCE [LARGE SCALE GENOMIC DNA]</scope>
    <source>
        <strain evidence="2 3">NCTC10660</strain>
    </source>
</reference>
<sequence length="226" mass="25074">MKKSLPLNKVVFKSKFRAALIHFLFSLMIFLAVVGWLISVLYPSFQFKLNGGVHALQLLIGVDLVLGPLLTLLVFHPMKGLKERIGDFTVIGIVQLAALAYGLNTMYQQHPKMLVFYDYGRIEVITQQAWEANPSSTENFPVVGGVPTGAYQVGTGAYVPLTVQMLSVADPAARSVMTFEDKAYLSHLEKQHGRLYAVIAAGKYKTVNLVLNDKIEVVAEFGWRDI</sequence>
<proteinExistence type="predicted"/>
<keyword evidence="1" id="KW-1133">Transmembrane helix</keyword>
<feature type="transmembrane region" description="Helical" evidence="1">
    <location>
        <begin position="88"/>
        <end position="107"/>
    </location>
</feature>
<dbReference type="Proteomes" id="UP000254927">
    <property type="component" value="Unassembled WGS sequence"/>
</dbReference>
<organism evidence="2 3">
    <name type="scientific">Neisseria elongata</name>
    <dbReference type="NCBI Taxonomy" id="495"/>
    <lineage>
        <taxon>Bacteria</taxon>
        <taxon>Pseudomonadati</taxon>
        <taxon>Pseudomonadota</taxon>
        <taxon>Betaproteobacteria</taxon>
        <taxon>Neisseriales</taxon>
        <taxon>Neisseriaceae</taxon>
        <taxon>Neisseria</taxon>
    </lineage>
</organism>